<evidence type="ECO:0000256" key="7">
    <source>
        <dbReference type="ARBA" id="ARBA00033311"/>
    </source>
</evidence>
<proteinExistence type="predicted"/>
<reference evidence="10 11" key="1">
    <citation type="submission" date="2019-08" db="EMBL/GenBank/DDBJ databases">
        <title>Hyperibacter terrae gen. nov., sp. nov. and Hyperibacter viscosus sp. nov., two new members in the family Rhodospirillaceae isolated from the rhizosphere of Hypericum perforatum.</title>
        <authorList>
            <person name="Noviana Z."/>
        </authorList>
    </citation>
    <scope>NUCLEOTIDE SEQUENCE [LARGE SCALE GENOMIC DNA]</scope>
    <source>
        <strain evidence="10 11">R5913</strain>
    </source>
</reference>
<dbReference type="EMBL" id="CP042906">
    <property type="protein sequence ID" value="QEX18140.1"/>
    <property type="molecule type" value="Genomic_DNA"/>
</dbReference>
<accession>A0A5J6MPY5</accession>
<feature type="site" description="Participates in a stacking interaction with the thymidine ring of dTDP-4-oxo-6-deoxyglucose" evidence="9">
    <location>
        <position position="139"/>
    </location>
</feature>
<evidence type="ECO:0000313" key="11">
    <source>
        <dbReference type="Proteomes" id="UP000326202"/>
    </source>
</evidence>
<dbReference type="SUPFAM" id="SSF51182">
    <property type="entry name" value="RmlC-like cupins"/>
    <property type="match status" value="1"/>
</dbReference>
<dbReference type="GO" id="GO:0008830">
    <property type="term" value="F:dTDP-4-dehydrorhamnose 3,5-epimerase activity"/>
    <property type="evidence" value="ECO:0007669"/>
    <property type="project" value="UniProtKB-EC"/>
</dbReference>
<evidence type="ECO:0000256" key="6">
    <source>
        <dbReference type="ARBA" id="ARBA00031424"/>
    </source>
</evidence>
<dbReference type="AlphaFoldDB" id="A0A5J6MPY5"/>
<gene>
    <name evidence="10" type="ORF">FRZ44_34440</name>
</gene>
<keyword evidence="11" id="KW-1185">Reference proteome</keyword>
<dbReference type="Gene3D" id="2.60.120.10">
    <property type="entry name" value="Jelly Rolls"/>
    <property type="match status" value="1"/>
</dbReference>
<evidence type="ECO:0000256" key="2">
    <source>
        <dbReference type="ARBA" id="ARBA00001997"/>
    </source>
</evidence>
<dbReference type="Proteomes" id="UP000326202">
    <property type="component" value="Chromosome"/>
</dbReference>
<dbReference type="PANTHER" id="PTHR21047:SF2">
    <property type="entry name" value="THYMIDINE DIPHOSPHO-4-KETO-RHAMNOSE 3,5-EPIMERASE"/>
    <property type="match status" value="1"/>
</dbReference>
<evidence type="ECO:0000256" key="3">
    <source>
        <dbReference type="ARBA" id="ARBA00012098"/>
    </source>
</evidence>
<evidence type="ECO:0000256" key="8">
    <source>
        <dbReference type="PIRSR" id="PIRSR600888-1"/>
    </source>
</evidence>
<evidence type="ECO:0000256" key="1">
    <source>
        <dbReference type="ARBA" id="ARBA00001298"/>
    </source>
</evidence>
<organism evidence="10 11">
    <name type="scientific">Hypericibacter terrae</name>
    <dbReference type="NCBI Taxonomy" id="2602015"/>
    <lineage>
        <taxon>Bacteria</taxon>
        <taxon>Pseudomonadati</taxon>
        <taxon>Pseudomonadota</taxon>
        <taxon>Alphaproteobacteria</taxon>
        <taxon>Rhodospirillales</taxon>
        <taxon>Dongiaceae</taxon>
        <taxon>Hypericibacter</taxon>
    </lineage>
</organism>
<dbReference type="PANTHER" id="PTHR21047">
    <property type="entry name" value="DTDP-6-DEOXY-D-GLUCOSE-3,5 EPIMERASE"/>
    <property type="match status" value="1"/>
</dbReference>
<evidence type="ECO:0000256" key="9">
    <source>
        <dbReference type="PIRSR" id="PIRSR600888-3"/>
    </source>
</evidence>
<dbReference type="GO" id="GO:0019305">
    <property type="term" value="P:dTDP-rhamnose biosynthetic process"/>
    <property type="evidence" value="ECO:0007669"/>
    <property type="project" value="TreeGrafter"/>
</dbReference>
<sequence length="192" mass="21215">MDGDLVPKTGLKVKPVAIAGVRLRPLTPAPDLRGSLCEIHRDSWELAARPVQWDFINTRRHVLRGVHVHRLRVDYIVVVGGRATIGLADLRRDGPSFRRGMTLQAEGEAPQVLIIPPGVAHGIYAHDPVTYLYGLSAYYDGVDQAGCRFDDPDLDIDWPSRAPILLPRDADLPDFATLLRQFEAAGGVPRRS</sequence>
<evidence type="ECO:0000313" key="10">
    <source>
        <dbReference type="EMBL" id="QEX18140.1"/>
    </source>
</evidence>
<dbReference type="EC" id="5.1.3.13" evidence="3"/>
<name>A0A5J6MPY5_9PROT</name>
<dbReference type="Pfam" id="PF00908">
    <property type="entry name" value="dTDP_sugar_isom"/>
    <property type="match status" value="1"/>
</dbReference>
<evidence type="ECO:0000256" key="4">
    <source>
        <dbReference type="ARBA" id="ARBA00019595"/>
    </source>
</evidence>
<protein>
    <recommendedName>
        <fullName evidence="4">dTDP-4-dehydrorhamnose 3,5-epimerase</fullName>
        <ecNumber evidence="3">5.1.3.13</ecNumber>
    </recommendedName>
    <alternativeName>
        <fullName evidence="6">Thymidine diphospho-4-keto-rhamnose 3,5-epimerase</fullName>
    </alternativeName>
    <alternativeName>
        <fullName evidence="5">dTDP-4-keto-6-deoxyglucose 3,5-epimerase</fullName>
    </alternativeName>
    <alternativeName>
        <fullName evidence="7">dTDP-6-deoxy-D-xylo-4-hexulose 3,5-epimerase</fullName>
    </alternativeName>
</protein>
<dbReference type="GO" id="GO:0005829">
    <property type="term" value="C:cytosol"/>
    <property type="evidence" value="ECO:0007669"/>
    <property type="project" value="TreeGrafter"/>
</dbReference>
<feature type="active site" description="Proton donor" evidence="8">
    <location>
        <position position="133"/>
    </location>
</feature>
<dbReference type="InterPro" id="IPR014710">
    <property type="entry name" value="RmlC-like_jellyroll"/>
</dbReference>
<dbReference type="RefSeq" id="WP_151178328.1">
    <property type="nucleotide sequence ID" value="NZ_CP042906.1"/>
</dbReference>
<dbReference type="OrthoDB" id="9800680at2"/>
<feature type="active site" description="Proton acceptor" evidence="8">
    <location>
        <position position="67"/>
    </location>
</feature>
<dbReference type="InterPro" id="IPR000888">
    <property type="entry name" value="RmlC-like"/>
</dbReference>
<comment type="catalytic activity">
    <reaction evidence="1">
        <text>dTDP-4-dehydro-6-deoxy-alpha-D-glucose = dTDP-4-dehydro-beta-L-rhamnose</text>
        <dbReference type="Rhea" id="RHEA:16969"/>
        <dbReference type="ChEBI" id="CHEBI:57649"/>
        <dbReference type="ChEBI" id="CHEBI:62830"/>
        <dbReference type="EC" id="5.1.3.13"/>
    </reaction>
</comment>
<dbReference type="GO" id="GO:0000271">
    <property type="term" value="P:polysaccharide biosynthetic process"/>
    <property type="evidence" value="ECO:0007669"/>
    <property type="project" value="TreeGrafter"/>
</dbReference>
<dbReference type="KEGG" id="htq:FRZ44_34440"/>
<comment type="function">
    <text evidence="2">Catalyzes the epimerization of the C3' and C5'positions of dTDP-6-deoxy-D-xylo-4-hexulose, forming dTDP-6-deoxy-L-lyxo-4-hexulose.</text>
</comment>
<dbReference type="InterPro" id="IPR011051">
    <property type="entry name" value="RmlC_Cupin_sf"/>
</dbReference>
<evidence type="ECO:0000256" key="5">
    <source>
        <dbReference type="ARBA" id="ARBA00029758"/>
    </source>
</evidence>